<sequence>MPSSPLLPTDPSRAHDKSCFGVGGMQTDDTLILATNTFSQLGEDELQKASLTAWPRTQLGVQQPLDFNGSTIKLLQHNCLMVTQKTQGKRLAIISTIAEDRKQSYVYWHHGITRIIRKPRDQRDPYRLREYGLGDSILFRHAVQLTRDGGPTPC</sequence>
<protein>
    <submittedName>
        <fullName evidence="1">Uncharacterized protein</fullName>
    </submittedName>
</protein>
<gene>
    <name evidence="1" type="ORF">RRF57_001798</name>
</gene>
<proteinExistence type="predicted"/>
<dbReference type="EMBL" id="JAWHQM010000003">
    <property type="protein sequence ID" value="KAK5626083.1"/>
    <property type="molecule type" value="Genomic_DNA"/>
</dbReference>
<accession>A0AAN7UCI8</accession>
<dbReference type="AlphaFoldDB" id="A0AAN7UCI8"/>
<evidence type="ECO:0000313" key="2">
    <source>
        <dbReference type="Proteomes" id="UP001305414"/>
    </source>
</evidence>
<keyword evidence="2" id="KW-1185">Reference proteome</keyword>
<name>A0AAN7UCI8_9PEZI</name>
<comment type="caution">
    <text evidence="1">The sequence shown here is derived from an EMBL/GenBank/DDBJ whole genome shotgun (WGS) entry which is preliminary data.</text>
</comment>
<organism evidence="1 2">
    <name type="scientific">Xylaria bambusicola</name>
    <dbReference type="NCBI Taxonomy" id="326684"/>
    <lineage>
        <taxon>Eukaryota</taxon>
        <taxon>Fungi</taxon>
        <taxon>Dikarya</taxon>
        <taxon>Ascomycota</taxon>
        <taxon>Pezizomycotina</taxon>
        <taxon>Sordariomycetes</taxon>
        <taxon>Xylariomycetidae</taxon>
        <taxon>Xylariales</taxon>
        <taxon>Xylariaceae</taxon>
        <taxon>Xylaria</taxon>
    </lineage>
</organism>
<reference evidence="1 2" key="1">
    <citation type="submission" date="2023-10" db="EMBL/GenBank/DDBJ databases">
        <title>Draft genome sequence of Xylaria bambusicola isolate GMP-LS, the root and basal stem rot pathogen of sugarcane in Indonesia.</title>
        <authorList>
            <person name="Selvaraj P."/>
            <person name="Muralishankar V."/>
            <person name="Muruganantham S."/>
            <person name="Sp S."/>
            <person name="Haryani S."/>
            <person name="Lau K.J.X."/>
            <person name="Naqvi N.I."/>
        </authorList>
    </citation>
    <scope>NUCLEOTIDE SEQUENCE [LARGE SCALE GENOMIC DNA]</scope>
    <source>
        <strain evidence="1">GMP-LS</strain>
    </source>
</reference>
<dbReference type="Proteomes" id="UP001305414">
    <property type="component" value="Unassembled WGS sequence"/>
</dbReference>
<evidence type="ECO:0000313" key="1">
    <source>
        <dbReference type="EMBL" id="KAK5626083.1"/>
    </source>
</evidence>